<dbReference type="AlphaFoldDB" id="A0A0W0F9A1"/>
<evidence type="ECO:0000313" key="2">
    <source>
        <dbReference type="Proteomes" id="UP000054988"/>
    </source>
</evidence>
<reference evidence="1 2" key="1">
    <citation type="submission" date="2015-12" db="EMBL/GenBank/DDBJ databases">
        <title>Draft genome sequence of Moniliophthora roreri, the causal agent of frosty pod rot of cacao.</title>
        <authorList>
            <person name="Aime M.C."/>
            <person name="Diaz-Valderrama J.R."/>
            <person name="Kijpornyongpan T."/>
            <person name="Phillips-Mora W."/>
        </authorList>
    </citation>
    <scope>NUCLEOTIDE SEQUENCE [LARGE SCALE GENOMIC DNA]</scope>
    <source>
        <strain evidence="1 2">MCA 2952</strain>
    </source>
</reference>
<dbReference type="EMBL" id="LATX01002203">
    <property type="protein sequence ID" value="KTB32804.1"/>
    <property type="molecule type" value="Genomic_DNA"/>
</dbReference>
<sequence>MDGPLKELSKLEKLTANTGTRGKTPSIADSLDSLLEVLERTKQQVASDGASKETWKFSIDTLDSKKKEIDEKQKEIYSSMSRLGKALDKKFTSPLPSYPDLFASSTAVDALERTIALHFLRTGQFDTAETFLEEGVFDYGTGGP</sequence>
<name>A0A0W0F9A1_MONRR</name>
<dbReference type="Proteomes" id="UP000054988">
    <property type="component" value="Unassembled WGS sequence"/>
</dbReference>
<organism evidence="1 2">
    <name type="scientific">Moniliophthora roreri</name>
    <name type="common">Frosty pod rot fungus</name>
    <name type="synonym">Monilia roreri</name>
    <dbReference type="NCBI Taxonomy" id="221103"/>
    <lineage>
        <taxon>Eukaryota</taxon>
        <taxon>Fungi</taxon>
        <taxon>Dikarya</taxon>
        <taxon>Basidiomycota</taxon>
        <taxon>Agaricomycotina</taxon>
        <taxon>Agaricomycetes</taxon>
        <taxon>Agaricomycetidae</taxon>
        <taxon>Agaricales</taxon>
        <taxon>Marasmiineae</taxon>
        <taxon>Marasmiaceae</taxon>
        <taxon>Moniliophthora</taxon>
    </lineage>
</organism>
<proteinExistence type="predicted"/>
<evidence type="ECO:0008006" key="3">
    <source>
        <dbReference type="Google" id="ProtNLM"/>
    </source>
</evidence>
<gene>
    <name evidence="1" type="ORF">WG66_14607</name>
</gene>
<protein>
    <recommendedName>
        <fullName evidence="3">LisH domain-containing protein</fullName>
    </recommendedName>
</protein>
<accession>A0A0W0F9A1</accession>
<comment type="caution">
    <text evidence="1">The sequence shown here is derived from an EMBL/GenBank/DDBJ whole genome shotgun (WGS) entry which is preliminary data.</text>
</comment>
<evidence type="ECO:0000313" key="1">
    <source>
        <dbReference type="EMBL" id="KTB32804.1"/>
    </source>
</evidence>
<dbReference type="eggNOG" id="KOG2817">
    <property type="taxonomic scope" value="Eukaryota"/>
</dbReference>